<name>A0A080Z4C4_PHYNI</name>
<evidence type="ECO:0000313" key="2">
    <source>
        <dbReference type="EMBL" id="ETO61485.1"/>
    </source>
</evidence>
<dbReference type="OrthoDB" id="88561at2759"/>
<dbReference type="SUPFAM" id="SSF56399">
    <property type="entry name" value="ADP-ribosylation"/>
    <property type="match status" value="1"/>
</dbReference>
<organism evidence="2 3">
    <name type="scientific">Phytophthora nicotianae P1976</name>
    <dbReference type="NCBI Taxonomy" id="1317066"/>
    <lineage>
        <taxon>Eukaryota</taxon>
        <taxon>Sar</taxon>
        <taxon>Stramenopiles</taxon>
        <taxon>Oomycota</taxon>
        <taxon>Peronosporomycetes</taxon>
        <taxon>Peronosporales</taxon>
        <taxon>Peronosporaceae</taxon>
        <taxon>Phytophthora</taxon>
    </lineage>
</organism>
<proteinExistence type="predicted"/>
<dbReference type="Proteomes" id="UP000028582">
    <property type="component" value="Unassembled WGS sequence"/>
</dbReference>
<dbReference type="Gene3D" id="3.90.210.10">
    <property type="entry name" value="Heat-Labile Enterotoxin, subunit A"/>
    <property type="match status" value="1"/>
</dbReference>
<dbReference type="AlphaFoldDB" id="A0A080Z4C4"/>
<feature type="domain" description="DUF7587" evidence="1">
    <location>
        <begin position="21"/>
        <end position="145"/>
    </location>
</feature>
<dbReference type="PANTHER" id="PTHR40781">
    <property type="match status" value="1"/>
</dbReference>
<comment type="caution">
    <text evidence="2">The sequence shown here is derived from an EMBL/GenBank/DDBJ whole genome shotgun (WGS) entry which is preliminary data.</text>
</comment>
<gene>
    <name evidence="2" type="ORF">F444_20510</name>
</gene>
<accession>A0A080Z4C4</accession>
<dbReference type="Pfam" id="PF24494">
    <property type="entry name" value="DUF7587"/>
    <property type="match status" value="1"/>
</dbReference>
<evidence type="ECO:0000259" key="1">
    <source>
        <dbReference type="Pfam" id="PF24494"/>
    </source>
</evidence>
<reference evidence="2 3" key="1">
    <citation type="submission" date="2013-11" db="EMBL/GenBank/DDBJ databases">
        <title>The Genome Sequence of Phytophthora parasitica P1976.</title>
        <authorList>
            <consortium name="The Broad Institute Genomics Platform"/>
            <person name="Russ C."/>
            <person name="Tyler B."/>
            <person name="Panabieres F."/>
            <person name="Shan W."/>
            <person name="Tripathy S."/>
            <person name="Grunwald N."/>
            <person name="Machado M."/>
            <person name="Johnson C.S."/>
            <person name="Walker B."/>
            <person name="Young S."/>
            <person name="Zeng Q."/>
            <person name="Gargeya S."/>
            <person name="Fitzgerald M."/>
            <person name="Haas B."/>
            <person name="Abouelleil A."/>
            <person name="Allen A.W."/>
            <person name="Alvarado L."/>
            <person name="Arachchi H.M."/>
            <person name="Berlin A.M."/>
            <person name="Chapman S.B."/>
            <person name="Gainer-Dewar J."/>
            <person name="Goldberg J."/>
            <person name="Griggs A."/>
            <person name="Gujja S."/>
            <person name="Hansen M."/>
            <person name="Howarth C."/>
            <person name="Imamovic A."/>
            <person name="Ireland A."/>
            <person name="Larimer J."/>
            <person name="McCowan C."/>
            <person name="Murphy C."/>
            <person name="Pearson M."/>
            <person name="Poon T.W."/>
            <person name="Priest M."/>
            <person name="Roberts A."/>
            <person name="Saif S."/>
            <person name="Shea T."/>
            <person name="Sisk P."/>
            <person name="Sykes S."/>
            <person name="Wortman J."/>
            <person name="Nusbaum C."/>
            <person name="Birren B."/>
        </authorList>
    </citation>
    <scope>NUCLEOTIDE SEQUENCE [LARGE SCALE GENOMIC DNA]</scope>
    <source>
        <strain evidence="2 3">P1976</strain>
    </source>
</reference>
<dbReference type="PANTHER" id="PTHR40781:SF1">
    <property type="match status" value="1"/>
</dbReference>
<protein>
    <recommendedName>
        <fullName evidence="1">DUF7587 domain-containing protein</fullName>
    </recommendedName>
</protein>
<sequence length="165" mass="19275">MTLTPKTVRIADRYECQEDEIPRTLYRVQYDQSMSLRARANPVFTSRAHFKSAVEDHLVWGNREPSPFVSTFAHRQHAMNWANSQCQRAEQVSLLELDASQLDRIFSVRDLVNYRNVHTNLPESMYEDEYLVLGKIRRRSIVERTVVSPRYELEDLAQAFNGLAV</sequence>
<dbReference type="EMBL" id="ANJA01003764">
    <property type="protein sequence ID" value="ETO61485.1"/>
    <property type="molecule type" value="Genomic_DNA"/>
</dbReference>
<dbReference type="InterPro" id="IPR056009">
    <property type="entry name" value="DUF7587"/>
</dbReference>
<evidence type="ECO:0000313" key="3">
    <source>
        <dbReference type="Proteomes" id="UP000028582"/>
    </source>
</evidence>